<dbReference type="EMBL" id="JAUSVO010000006">
    <property type="protein sequence ID" value="MDQ0439955.1"/>
    <property type="molecule type" value="Genomic_DNA"/>
</dbReference>
<reference evidence="1 2" key="1">
    <citation type="submission" date="2023-07" db="EMBL/GenBank/DDBJ databases">
        <title>Genomic Encyclopedia of Type Strains, Phase IV (KMG-IV): sequencing the most valuable type-strain genomes for metagenomic binning, comparative biology and taxonomic classification.</title>
        <authorList>
            <person name="Goeker M."/>
        </authorList>
    </citation>
    <scope>NUCLEOTIDE SEQUENCE [LARGE SCALE GENOMIC DNA]</scope>
    <source>
        <strain evidence="1 2">B6-8</strain>
    </source>
</reference>
<gene>
    <name evidence="1" type="ORF">QO014_004361</name>
</gene>
<name>A0ABU0HCB3_9HYPH</name>
<accession>A0ABU0HCB3</accession>
<sequence length="181" mass="19047">MTGVSLSTTIDDREARRAFGALQRLMADTTPIMAAIGTGLVRNVHDRFMDADDPDGNAWAPLNPGYAAIKRGPGILRASGMRGGLMGSITQKANRDSVEVGSNKIYAAVHQLGATIEAKNATHLRFEMAGGLVAVKSVTIPARPYLGIGPADERTINETLVDALDRAVQKGAGGPKRPMAP</sequence>
<dbReference type="InterPro" id="IPR006522">
    <property type="entry name" value="Phage_virion_morphogenesis"/>
</dbReference>
<evidence type="ECO:0000313" key="2">
    <source>
        <dbReference type="Proteomes" id="UP001241603"/>
    </source>
</evidence>
<organism evidence="1 2">
    <name type="scientific">Kaistia dalseonensis</name>
    <dbReference type="NCBI Taxonomy" id="410840"/>
    <lineage>
        <taxon>Bacteria</taxon>
        <taxon>Pseudomonadati</taxon>
        <taxon>Pseudomonadota</taxon>
        <taxon>Alphaproteobacteria</taxon>
        <taxon>Hyphomicrobiales</taxon>
        <taxon>Kaistiaceae</taxon>
        <taxon>Kaistia</taxon>
    </lineage>
</organism>
<comment type="caution">
    <text evidence="1">The sequence shown here is derived from an EMBL/GenBank/DDBJ whole genome shotgun (WGS) entry which is preliminary data.</text>
</comment>
<protein>
    <submittedName>
        <fullName evidence="1">Phage virion morphogenesis protein</fullName>
    </submittedName>
</protein>
<evidence type="ECO:0000313" key="1">
    <source>
        <dbReference type="EMBL" id="MDQ0439955.1"/>
    </source>
</evidence>
<dbReference type="Proteomes" id="UP001241603">
    <property type="component" value="Unassembled WGS sequence"/>
</dbReference>
<dbReference type="NCBIfam" id="TIGR01635">
    <property type="entry name" value="tail_comp_S"/>
    <property type="match status" value="1"/>
</dbReference>
<keyword evidence="2" id="KW-1185">Reference proteome</keyword>
<dbReference type="RefSeq" id="WP_266350828.1">
    <property type="nucleotide sequence ID" value="NZ_JAPKNG010000006.1"/>
</dbReference>
<dbReference type="Pfam" id="PF05069">
    <property type="entry name" value="Phage_tail_S"/>
    <property type="match status" value="1"/>
</dbReference>
<proteinExistence type="predicted"/>